<reference evidence="2 3" key="1">
    <citation type="submission" date="2016-03" db="EMBL/GenBank/DDBJ databases">
        <title>Choanephora cucurbitarum.</title>
        <authorList>
            <person name="Min B."/>
            <person name="Park H."/>
            <person name="Park J.-H."/>
            <person name="Shin H.-D."/>
            <person name="Choi I.-G."/>
        </authorList>
    </citation>
    <scope>NUCLEOTIDE SEQUENCE [LARGE SCALE GENOMIC DNA]</scope>
    <source>
        <strain evidence="2 3">KUS-F28377</strain>
    </source>
</reference>
<feature type="compositionally biased region" description="Polar residues" evidence="1">
    <location>
        <begin position="42"/>
        <end position="63"/>
    </location>
</feature>
<protein>
    <submittedName>
        <fullName evidence="2">Uncharacterized protein</fullName>
    </submittedName>
</protein>
<dbReference type="AlphaFoldDB" id="A0A1C7N8Q8"/>
<dbReference type="EMBL" id="LUGH01000388">
    <property type="protein sequence ID" value="OBZ85512.1"/>
    <property type="molecule type" value="Genomic_DNA"/>
</dbReference>
<comment type="caution">
    <text evidence="2">The sequence shown here is derived from an EMBL/GenBank/DDBJ whole genome shotgun (WGS) entry which is preliminary data.</text>
</comment>
<dbReference type="Proteomes" id="UP000093000">
    <property type="component" value="Unassembled WGS sequence"/>
</dbReference>
<gene>
    <name evidence="2" type="ORF">A0J61_06438</name>
</gene>
<organism evidence="2 3">
    <name type="scientific">Choanephora cucurbitarum</name>
    <dbReference type="NCBI Taxonomy" id="101091"/>
    <lineage>
        <taxon>Eukaryota</taxon>
        <taxon>Fungi</taxon>
        <taxon>Fungi incertae sedis</taxon>
        <taxon>Mucoromycota</taxon>
        <taxon>Mucoromycotina</taxon>
        <taxon>Mucoromycetes</taxon>
        <taxon>Mucorales</taxon>
        <taxon>Mucorineae</taxon>
        <taxon>Choanephoraceae</taxon>
        <taxon>Choanephoroideae</taxon>
        <taxon>Choanephora</taxon>
    </lineage>
</organism>
<keyword evidence="3" id="KW-1185">Reference proteome</keyword>
<name>A0A1C7N8Q8_9FUNG</name>
<proteinExistence type="predicted"/>
<evidence type="ECO:0000256" key="1">
    <source>
        <dbReference type="SAM" id="MobiDB-lite"/>
    </source>
</evidence>
<dbReference type="InParanoid" id="A0A1C7N8Q8"/>
<evidence type="ECO:0000313" key="3">
    <source>
        <dbReference type="Proteomes" id="UP000093000"/>
    </source>
</evidence>
<sequence>MIECVHCLKQFNKKNYRKHLKEVRALASIECINHDENALFSSNAPSSVQNQQKVDQASDSRSASPMEDVTLQSVTVSREALAYYGEPNPLELVDDILNFYEDDEMYIDIKHQYILSADDELVSVSNAKNSEIHRILRNEN</sequence>
<feature type="non-terminal residue" evidence="2">
    <location>
        <position position="140"/>
    </location>
</feature>
<accession>A0A1C7N8Q8</accession>
<evidence type="ECO:0000313" key="2">
    <source>
        <dbReference type="EMBL" id="OBZ85512.1"/>
    </source>
</evidence>
<feature type="region of interest" description="Disordered" evidence="1">
    <location>
        <begin position="42"/>
        <end position="69"/>
    </location>
</feature>